<accession>A0A1C4X1F1</accession>
<keyword evidence="1" id="KW-0472">Membrane</keyword>
<reference evidence="2 3" key="1">
    <citation type="submission" date="2016-06" db="EMBL/GenBank/DDBJ databases">
        <authorList>
            <person name="Kjaerup R.B."/>
            <person name="Dalgaard T.S."/>
            <person name="Juul-Madsen H.R."/>
        </authorList>
    </citation>
    <scope>NUCLEOTIDE SEQUENCE [LARGE SCALE GENOMIC DNA]</scope>
    <source>
        <strain evidence="2 3">DSM 44871</strain>
    </source>
</reference>
<feature type="transmembrane region" description="Helical" evidence="1">
    <location>
        <begin position="221"/>
        <end position="242"/>
    </location>
</feature>
<dbReference type="STRING" id="285676.GA0070561_3021"/>
<protein>
    <submittedName>
        <fullName evidence="2">Uncharacterized protein</fullName>
    </submittedName>
</protein>
<evidence type="ECO:0000313" key="3">
    <source>
        <dbReference type="Proteomes" id="UP000198864"/>
    </source>
</evidence>
<name>A0A1C4X1F1_9ACTN</name>
<keyword evidence="1" id="KW-0812">Transmembrane</keyword>
<dbReference type="AlphaFoldDB" id="A0A1C4X1F1"/>
<proteinExistence type="predicted"/>
<dbReference type="RefSeq" id="WP_091400337.1">
    <property type="nucleotide sequence ID" value="NZ_FMCR01000003.1"/>
</dbReference>
<sequence length="384" mass="40049">MSISWSTIGHTVRLTVTGARRWLALPDRRPVTVAAVVLIALLVGAFGAAAGSWLSTRAVADLPSEATLADLSRRATGVDEAPVVSRETSPRTAARFAADTTLATGWDSAQARQRYAAAGWSVSPLTVTDDQASVLYPGDKAVSYLPSRYARFTAESRGLVIEVSGGFVGADGVVRLAGWAADSPVVPALTIAGAALGLITGWLLAVTTMRRVRPTHPAHRATVSALTATALLVLAAPAIALYGNLVRTLRPHVDTSGPAATVHSALTPDPYWSAAPAWLLPGLTVAGGLIAVITLVLAASTRLSRVGTVDSPAGVGDWEAAASTVEASIEAARVDRDAAQRLLFLSAYPDWTPGSLDRMRERLINAGVPADFLTTSNQSRPDRP</sequence>
<feature type="transmembrane region" description="Helical" evidence="1">
    <location>
        <begin position="31"/>
        <end position="54"/>
    </location>
</feature>
<feature type="transmembrane region" description="Helical" evidence="1">
    <location>
        <begin position="185"/>
        <end position="209"/>
    </location>
</feature>
<organism evidence="2 3">
    <name type="scientific">Micromonospora saelicesensis</name>
    <dbReference type="NCBI Taxonomy" id="285676"/>
    <lineage>
        <taxon>Bacteria</taxon>
        <taxon>Bacillati</taxon>
        <taxon>Actinomycetota</taxon>
        <taxon>Actinomycetes</taxon>
        <taxon>Micromonosporales</taxon>
        <taxon>Micromonosporaceae</taxon>
        <taxon>Micromonospora</taxon>
    </lineage>
</organism>
<feature type="transmembrane region" description="Helical" evidence="1">
    <location>
        <begin position="278"/>
        <end position="298"/>
    </location>
</feature>
<evidence type="ECO:0000256" key="1">
    <source>
        <dbReference type="SAM" id="Phobius"/>
    </source>
</evidence>
<dbReference type="Proteomes" id="UP000198864">
    <property type="component" value="Unassembled WGS sequence"/>
</dbReference>
<dbReference type="EMBL" id="FMCR01000003">
    <property type="protein sequence ID" value="SCF02312.1"/>
    <property type="molecule type" value="Genomic_DNA"/>
</dbReference>
<evidence type="ECO:0000313" key="2">
    <source>
        <dbReference type="EMBL" id="SCF02312.1"/>
    </source>
</evidence>
<keyword evidence="1" id="KW-1133">Transmembrane helix</keyword>
<gene>
    <name evidence="2" type="ORF">GA0070561_3021</name>
</gene>